<dbReference type="Gene3D" id="2.30.170.20">
    <property type="entry name" value="Ribosomal protein L24e"/>
    <property type="match status" value="1"/>
</dbReference>
<accession>A0A7S0X829</accession>
<gene>
    <name evidence="6" type="ORF">MANT1106_LOCUS9764</name>
</gene>
<dbReference type="GO" id="GO:0002181">
    <property type="term" value="P:cytoplasmic translation"/>
    <property type="evidence" value="ECO:0007669"/>
    <property type="project" value="TreeGrafter"/>
</dbReference>
<reference evidence="6" key="1">
    <citation type="submission" date="2021-01" db="EMBL/GenBank/DDBJ databases">
        <authorList>
            <person name="Corre E."/>
            <person name="Pelletier E."/>
            <person name="Niang G."/>
            <person name="Scheremetjew M."/>
            <person name="Finn R."/>
            <person name="Kale V."/>
            <person name="Holt S."/>
            <person name="Cochrane G."/>
            <person name="Meng A."/>
            <person name="Brown T."/>
            <person name="Cohen L."/>
        </authorList>
    </citation>
    <scope>NUCLEOTIDE SEQUENCE</scope>
    <source>
        <strain evidence="6">SL-175</strain>
    </source>
</reference>
<evidence type="ECO:0000256" key="1">
    <source>
        <dbReference type="ARBA" id="ARBA00005647"/>
    </source>
</evidence>
<dbReference type="SUPFAM" id="SSF57716">
    <property type="entry name" value="Glucocorticoid receptor-like (DNA-binding domain)"/>
    <property type="match status" value="1"/>
</dbReference>
<evidence type="ECO:0000256" key="2">
    <source>
        <dbReference type="ARBA" id="ARBA00022980"/>
    </source>
</evidence>
<dbReference type="PANTHER" id="PTHR10792:SF1">
    <property type="entry name" value="RIBOSOMAL PROTEIN L24"/>
    <property type="match status" value="1"/>
</dbReference>
<dbReference type="Gene3D" id="6.10.250.1270">
    <property type="match status" value="1"/>
</dbReference>
<organism evidence="6">
    <name type="scientific">Mantoniella antarctica</name>
    <dbReference type="NCBI Taxonomy" id="81844"/>
    <lineage>
        <taxon>Eukaryota</taxon>
        <taxon>Viridiplantae</taxon>
        <taxon>Chlorophyta</taxon>
        <taxon>Mamiellophyceae</taxon>
        <taxon>Mamiellales</taxon>
        <taxon>Mamiellaceae</taxon>
        <taxon>Mantoniella</taxon>
    </lineage>
</organism>
<proteinExistence type="inferred from homology"/>
<dbReference type="GO" id="GO:0003735">
    <property type="term" value="F:structural constituent of ribosome"/>
    <property type="evidence" value="ECO:0007669"/>
    <property type="project" value="InterPro"/>
</dbReference>
<dbReference type="SMART" id="SM00746">
    <property type="entry name" value="TRASH"/>
    <property type="match status" value="1"/>
</dbReference>
<dbReference type="InterPro" id="IPR011017">
    <property type="entry name" value="TRASH_dom"/>
</dbReference>
<dbReference type="InterPro" id="IPR000988">
    <property type="entry name" value="Ribosomal_eL24-rel_N"/>
</dbReference>
<dbReference type="AlphaFoldDB" id="A0A7S0X829"/>
<dbReference type="GO" id="GO:0003729">
    <property type="term" value="F:mRNA binding"/>
    <property type="evidence" value="ECO:0007669"/>
    <property type="project" value="TreeGrafter"/>
</dbReference>
<sequence length="145" mass="16450">MVLKTEVCRFSGLKIYPGHGMRLTKIDCQTYLFLNAKCKRLFNLRLRPAKLAWTAFYRKAHKKDVTADVARKKKRSVKPNNRSLVSASLEVIQKRRGEKTEVRAAARDAALREIKERTRKAKDTKKAAVKAAPVKVTAAKKGGKR</sequence>
<dbReference type="EMBL" id="HBFC01016522">
    <property type="protein sequence ID" value="CAD8707081.1"/>
    <property type="molecule type" value="Transcribed_RNA"/>
</dbReference>
<dbReference type="InterPro" id="IPR038630">
    <property type="entry name" value="L24e/L24_sf"/>
</dbReference>
<comment type="similarity">
    <text evidence="1">Belongs to the eukaryotic ribosomal protein eL24 family.</text>
</comment>
<feature type="compositionally biased region" description="Low complexity" evidence="4">
    <location>
        <begin position="129"/>
        <end position="145"/>
    </location>
</feature>
<dbReference type="InterPro" id="IPR056366">
    <property type="entry name" value="Ribosomal_eL24"/>
</dbReference>
<evidence type="ECO:0000259" key="5">
    <source>
        <dbReference type="SMART" id="SM00746"/>
    </source>
</evidence>
<dbReference type="FunFam" id="2.30.170.20:FF:000003">
    <property type="entry name" value="60S ribosomal protein L24"/>
    <property type="match status" value="1"/>
</dbReference>
<evidence type="ECO:0000256" key="4">
    <source>
        <dbReference type="SAM" id="MobiDB-lite"/>
    </source>
</evidence>
<keyword evidence="2" id="KW-0689">Ribosomal protein</keyword>
<name>A0A7S0X829_9CHLO</name>
<evidence type="ECO:0000313" key="6">
    <source>
        <dbReference type="EMBL" id="CAD8707081.1"/>
    </source>
</evidence>
<feature type="domain" description="TRASH" evidence="5">
    <location>
        <begin position="8"/>
        <end position="46"/>
    </location>
</feature>
<dbReference type="PANTHER" id="PTHR10792">
    <property type="entry name" value="60S RIBOSOMAL PROTEIN L24"/>
    <property type="match status" value="1"/>
</dbReference>
<feature type="region of interest" description="Disordered" evidence="4">
    <location>
        <begin position="118"/>
        <end position="145"/>
    </location>
</feature>
<dbReference type="Pfam" id="PF01246">
    <property type="entry name" value="Ribosomal_L24e"/>
    <property type="match status" value="1"/>
</dbReference>
<evidence type="ECO:0000256" key="3">
    <source>
        <dbReference type="ARBA" id="ARBA00023274"/>
    </source>
</evidence>
<dbReference type="GO" id="GO:0022625">
    <property type="term" value="C:cytosolic large ribosomal subunit"/>
    <property type="evidence" value="ECO:0007669"/>
    <property type="project" value="TreeGrafter"/>
</dbReference>
<dbReference type="CDD" id="cd00472">
    <property type="entry name" value="Ribosomal_L24e_L24"/>
    <property type="match status" value="1"/>
</dbReference>
<protein>
    <recommendedName>
        <fullName evidence="5">TRASH domain-containing protein</fullName>
    </recommendedName>
</protein>
<keyword evidence="3" id="KW-0687">Ribonucleoprotein</keyword>